<dbReference type="AlphaFoldDB" id="D0LB61"/>
<reference evidence="1 2" key="2">
    <citation type="journal article" date="2010" name="Stand. Genomic Sci.">
        <title>Complete genome sequence of Gordonia bronchialis type strain (3410).</title>
        <authorList>
            <person name="Ivanova N."/>
            <person name="Sikorski J."/>
            <person name="Jando M."/>
            <person name="Lapidus A."/>
            <person name="Nolan M."/>
            <person name="Lucas S."/>
            <person name="Del Rio T.G."/>
            <person name="Tice H."/>
            <person name="Copeland A."/>
            <person name="Cheng J.F."/>
            <person name="Chen F."/>
            <person name="Bruce D."/>
            <person name="Goodwin L."/>
            <person name="Pitluck S."/>
            <person name="Mavromatis K."/>
            <person name="Ovchinnikova G."/>
            <person name="Pati A."/>
            <person name="Chen A."/>
            <person name="Palaniappan K."/>
            <person name="Land M."/>
            <person name="Hauser L."/>
            <person name="Chang Y.J."/>
            <person name="Jeffries C.D."/>
            <person name="Chain P."/>
            <person name="Saunders E."/>
            <person name="Han C."/>
            <person name="Detter J.C."/>
            <person name="Brettin T."/>
            <person name="Rohde M."/>
            <person name="Goker M."/>
            <person name="Bristow J."/>
            <person name="Eisen J.A."/>
            <person name="Markowitz V."/>
            <person name="Hugenholtz P."/>
            <person name="Klenk H.P."/>
            <person name="Kyrpides N.C."/>
        </authorList>
    </citation>
    <scope>NUCLEOTIDE SEQUENCE [LARGE SCALE GENOMIC DNA]</scope>
    <source>
        <strain evidence="2">ATCC 25592 / DSM 43247 / BCRC 13721 / JCM 3198 / KCTC 3076 / NBRC 16047 / NCTC 10667</strain>
    </source>
</reference>
<name>D0LB61_GORB4</name>
<dbReference type="OrthoDB" id="7947478at2"/>
<dbReference type="RefSeq" id="WP_012832084.1">
    <property type="nucleotide sequence ID" value="NC_013441.1"/>
</dbReference>
<organism evidence="1 2">
    <name type="scientific">Gordonia bronchialis (strain ATCC 25592 / DSM 43247 / BCRC 13721 / JCM 3198 / KCTC 3076 / NBRC 16047 / NCTC 10667)</name>
    <name type="common">Rhodococcus bronchialis</name>
    <dbReference type="NCBI Taxonomy" id="526226"/>
    <lineage>
        <taxon>Bacteria</taxon>
        <taxon>Bacillati</taxon>
        <taxon>Actinomycetota</taxon>
        <taxon>Actinomycetes</taxon>
        <taxon>Mycobacteriales</taxon>
        <taxon>Gordoniaceae</taxon>
        <taxon>Gordonia</taxon>
    </lineage>
</organism>
<gene>
    <name evidence="1" type="ordered locus">Gbro_0144</name>
</gene>
<sequence>MTHTAIGKFTVTSWDEKTVYQADDETIEMGGAHYPARGFTSATVEYAYTGDVAGRGVESSLISYNGEHAAPTLGFLAFEGSIDGHEGSVVLRATGEHAGMHVTGRMEIVEGLGTGGLANARGYAELEIAGHSDDGYPITFHYTLD</sequence>
<dbReference type="InterPro" id="IPR023159">
    <property type="entry name" value="SO1590-like_sf"/>
</dbReference>
<proteinExistence type="predicted"/>
<reference evidence="2" key="1">
    <citation type="submission" date="2009-10" db="EMBL/GenBank/DDBJ databases">
        <title>The complete chromosome of Gordonia bronchialis DSM 43247.</title>
        <authorList>
            <consortium name="US DOE Joint Genome Institute (JGI-PGF)"/>
            <person name="Lucas S."/>
            <person name="Copeland A."/>
            <person name="Lapidus A."/>
            <person name="Glavina del Rio T."/>
            <person name="Dalin E."/>
            <person name="Tice H."/>
            <person name="Bruce D."/>
            <person name="Goodwin L."/>
            <person name="Pitluck S."/>
            <person name="Kyrpides N."/>
            <person name="Mavromatis K."/>
            <person name="Ivanova N."/>
            <person name="Ovchinnikova G."/>
            <person name="Saunders E."/>
            <person name="Brettin T."/>
            <person name="Detter J.C."/>
            <person name="Han C."/>
            <person name="Larimer F."/>
            <person name="Land M."/>
            <person name="Hauser L."/>
            <person name="Markowitz V."/>
            <person name="Cheng J.-F."/>
            <person name="Hugenholtz P."/>
            <person name="Woyke T."/>
            <person name="Wu D."/>
            <person name="Jando M."/>
            <person name="Schneider S."/>
            <person name="Goeker M."/>
            <person name="Klenk H.-P."/>
            <person name="Eisen J.A."/>
        </authorList>
    </citation>
    <scope>NUCLEOTIDE SEQUENCE [LARGE SCALE GENOMIC DNA]</scope>
    <source>
        <strain evidence="2">ATCC 25592 / DSM 43247 / BCRC 13721 / JCM 3198 / KCTC 3076 / NBRC 16047 / NCTC 10667</strain>
    </source>
</reference>
<accession>D0LB61</accession>
<dbReference type="STRING" id="526226.Gbro_0144"/>
<dbReference type="InterPro" id="IPR021607">
    <property type="entry name" value="DUF3224"/>
</dbReference>
<dbReference type="Pfam" id="PF11528">
    <property type="entry name" value="DUF3224"/>
    <property type="match status" value="1"/>
</dbReference>
<protein>
    <recommendedName>
        <fullName evidence="3">DUF3224 domain-containing protein</fullName>
    </recommendedName>
</protein>
<dbReference type="HOGENOM" id="CLU_111671_2_0_11"/>
<dbReference type="SUPFAM" id="SSF159238">
    <property type="entry name" value="SO1590-like"/>
    <property type="match status" value="1"/>
</dbReference>
<dbReference type="eggNOG" id="ENOG5033E8J">
    <property type="taxonomic scope" value="Bacteria"/>
</dbReference>
<dbReference type="Gene3D" id="2.40.350.10">
    <property type="entry name" value="SO1590-like"/>
    <property type="match status" value="1"/>
</dbReference>
<evidence type="ECO:0008006" key="3">
    <source>
        <dbReference type="Google" id="ProtNLM"/>
    </source>
</evidence>
<dbReference type="Proteomes" id="UP000001219">
    <property type="component" value="Chromosome"/>
</dbReference>
<dbReference type="EMBL" id="CP001802">
    <property type="protein sequence ID" value="ACY19492.1"/>
    <property type="molecule type" value="Genomic_DNA"/>
</dbReference>
<evidence type="ECO:0000313" key="1">
    <source>
        <dbReference type="EMBL" id="ACY19492.1"/>
    </source>
</evidence>
<dbReference type="KEGG" id="gbr:Gbro_0144"/>
<keyword evidence="2" id="KW-1185">Reference proteome</keyword>
<evidence type="ECO:0000313" key="2">
    <source>
        <dbReference type="Proteomes" id="UP000001219"/>
    </source>
</evidence>